<gene>
    <name evidence="7" type="ORF">H9704_00660</name>
</gene>
<dbReference type="Pfam" id="PF00160">
    <property type="entry name" value="Pro_isomerase"/>
    <property type="match status" value="1"/>
</dbReference>
<evidence type="ECO:0000256" key="4">
    <source>
        <dbReference type="RuleBase" id="RU363019"/>
    </source>
</evidence>
<dbReference type="PRINTS" id="PR00153">
    <property type="entry name" value="CSAPPISMRASE"/>
</dbReference>
<feature type="chain" id="PRO_5039744884" description="Peptidyl-prolyl cis-trans isomerase" evidence="4">
    <location>
        <begin position="20"/>
        <end position="236"/>
    </location>
</feature>
<dbReference type="PROSITE" id="PS50072">
    <property type="entry name" value="CSA_PPIASE_2"/>
    <property type="match status" value="1"/>
</dbReference>
<evidence type="ECO:0000313" key="8">
    <source>
        <dbReference type="Proteomes" id="UP000823910"/>
    </source>
</evidence>
<dbReference type="Gene3D" id="2.40.100.10">
    <property type="entry name" value="Cyclophilin-like"/>
    <property type="match status" value="1"/>
</dbReference>
<dbReference type="PROSITE" id="PS00170">
    <property type="entry name" value="CSA_PPIASE_1"/>
    <property type="match status" value="1"/>
</dbReference>
<keyword evidence="4" id="KW-0732">Signal</keyword>
<sequence>MRRYMKLVAAAVLAVSVLAGCQQSAGESSTQAATETVRETESSAEAPEGSQAKGSAETSDGAASELDLAAAAGKHHVVITVKDYGTISVELDGDAAPITVANFLDLAGSGFYDGLTFHRIISGFMIQGGDPLGTGMGGSDREIKGEFSGNGVENNLSHTRGAISMARSQRPDSASSQFFIVHEDSQYLDGQYACFGYVTEGMEVVDAICEATPVEDNNGTVAAENQPVIESIAVVD</sequence>
<proteinExistence type="inferred from homology"/>
<name>A0A9D2MWQ2_9FIRM</name>
<comment type="catalytic activity">
    <reaction evidence="4">
        <text>[protein]-peptidylproline (omega=180) = [protein]-peptidylproline (omega=0)</text>
        <dbReference type="Rhea" id="RHEA:16237"/>
        <dbReference type="Rhea" id="RHEA-COMP:10747"/>
        <dbReference type="Rhea" id="RHEA-COMP:10748"/>
        <dbReference type="ChEBI" id="CHEBI:83833"/>
        <dbReference type="ChEBI" id="CHEBI:83834"/>
        <dbReference type="EC" id="5.2.1.8"/>
    </reaction>
</comment>
<comment type="function">
    <text evidence="1 4">PPIases accelerate the folding of proteins. It catalyzes the cis-trans isomerization of proline imidic peptide bonds in oligopeptides.</text>
</comment>
<dbReference type="PROSITE" id="PS51257">
    <property type="entry name" value="PROKAR_LIPOPROTEIN"/>
    <property type="match status" value="1"/>
</dbReference>
<accession>A0A9D2MWQ2</accession>
<evidence type="ECO:0000256" key="3">
    <source>
        <dbReference type="ARBA" id="ARBA00023235"/>
    </source>
</evidence>
<dbReference type="InterPro" id="IPR002130">
    <property type="entry name" value="Cyclophilin-type_PPIase_dom"/>
</dbReference>
<dbReference type="PANTHER" id="PTHR45625:SF4">
    <property type="entry name" value="PEPTIDYLPROLYL ISOMERASE DOMAIN AND WD REPEAT-CONTAINING PROTEIN 1"/>
    <property type="match status" value="1"/>
</dbReference>
<feature type="signal peptide" evidence="4">
    <location>
        <begin position="1"/>
        <end position="19"/>
    </location>
</feature>
<dbReference type="InterPro" id="IPR044666">
    <property type="entry name" value="Cyclophilin_A-like"/>
</dbReference>
<dbReference type="EC" id="5.2.1.8" evidence="4"/>
<dbReference type="AlphaFoldDB" id="A0A9D2MWQ2"/>
<feature type="domain" description="PPIase cyclophilin-type" evidence="6">
    <location>
        <begin position="74"/>
        <end position="208"/>
    </location>
</feature>
<keyword evidence="2 4" id="KW-0697">Rotamase</keyword>
<comment type="similarity">
    <text evidence="4">Belongs to the cyclophilin-type PPIase family.</text>
</comment>
<evidence type="ECO:0000256" key="2">
    <source>
        <dbReference type="ARBA" id="ARBA00023110"/>
    </source>
</evidence>
<dbReference type="InterPro" id="IPR020892">
    <property type="entry name" value="Cyclophilin-type_PPIase_CS"/>
</dbReference>
<protein>
    <recommendedName>
        <fullName evidence="4">Peptidyl-prolyl cis-trans isomerase</fullName>
        <shortName evidence="4">PPIase</shortName>
        <ecNumber evidence="4">5.2.1.8</ecNumber>
    </recommendedName>
</protein>
<evidence type="ECO:0000256" key="5">
    <source>
        <dbReference type="SAM" id="MobiDB-lite"/>
    </source>
</evidence>
<dbReference type="Proteomes" id="UP000823910">
    <property type="component" value="Unassembled WGS sequence"/>
</dbReference>
<reference evidence="7" key="2">
    <citation type="submission" date="2021-04" db="EMBL/GenBank/DDBJ databases">
        <authorList>
            <person name="Gilroy R."/>
        </authorList>
    </citation>
    <scope>NUCLEOTIDE SEQUENCE</scope>
    <source>
        <strain evidence="7">CHK180-15479</strain>
    </source>
</reference>
<dbReference type="GO" id="GO:0006457">
    <property type="term" value="P:protein folding"/>
    <property type="evidence" value="ECO:0007669"/>
    <property type="project" value="InterPro"/>
</dbReference>
<evidence type="ECO:0000256" key="1">
    <source>
        <dbReference type="ARBA" id="ARBA00002388"/>
    </source>
</evidence>
<dbReference type="EMBL" id="DWWT01000002">
    <property type="protein sequence ID" value="HJC04668.1"/>
    <property type="molecule type" value="Genomic_DNA"/>
</dbReference>
<comment type="caution">
    <text evidence="7">The sequence shown here is derived from an EMBL/GenBank/DDBJ whole genome shotgun (WGS) entry which is preliminary data.</text>
</comment>
<dbReference type="GO" id="GO:0003755">
    <property type="term" value="F:peptidyl-prolyl cis-trans isomerase activity"/>
    <property type="evidence" value="ECO:0007669"/>
    <property type="project" value="UniProtKB-UniRule"/>
</dbReference>
<evidence type="ECO:0000313" key="7">
    <source>
        <dbReference type="EMBL" id="HJC04668.1"/>
    </source>
</evidence>
<dbReference type="InterPro" id="IPR029000">
    <property type="entry name" value="Cyclophilin-like_dom_sf"/>
</dbReference>
<evidence type="ECO:0000259" key="6">
    <source>
        <dbReference type="PROSITE" id="PS50072"/>
    </source>
</evidence>
<organism evidence="7 8">
    <name type="scientific">Candidatus Enterocloster excrementipullorum</name>
    <dbReference type="NCBI Taxonomy" id="2838559"/>
    <lineage>
        <taxon>Bacteria</taxon>
        <taxon>Bacillati</taxon>
        <taxon>Bacillota</taxon>
        <taxon>Clostridia</taxon>
        <taxon>Lachnospirales</taxon>
        <taxon>Lachnospiraceae</taxon>
        <taxon>Enterocloster</taxon>
    </lineage>
</organism>
<dbReference type="SUPFAM" id="SSF50891">
    <property type="entry name" value="Cyclophilin-like"/>
    <property type="match status" value="1"/>
</dbReference>
<keyword evidence="3 4" id="KW-0413">Isomerase</keyword>
<dbReference type="CDD" id="cd00317">
    <property type="entry name" value="cyclophilin"/>
    <property type="match status" value="1"/>
</dbReference>
<reference evidence="7" key="1">
    <citation type="journal article" date="2021" name="PeerJ">
        <title>Extensive microbial diversity within the chicken gut microbiome revealed by metagenomics and culture.</title>
        <authorList>
            <person name="Gilroy R."/>
            <person name="Ravi A."/>
            <person name="Getino M."/>
            <person name="Pursley I."/>
            <person name="Horton D.L."/>
            <person name="Alikhan N.F."/>
            <person name="Baker D."/>
            <person name="Gharbi K."/>
            <person name="Hall N."/>
            <person name="Watson M."/>
            <person name="Adriaenssens E.M."/>
            <person name="Foster-Nyarko E."/>
            <person name="Jarju S."/>
            <person name="Secka A."/>
            <person name="Antonio M."/>
            <person name="Oren A."/>
            <person name="Chaudhuri R.R."/>
            <person name="La Ragione R."/>
            <person name="Hildebrand F."/>
            <person name="Pallen M.J."/>
        </authorList>
    </citation>
    <scope>NUCLEOTIDE SEQUENCE</scope>
    <source>
        <strain evidence="7">CHK180-15479</strain>
    </source>
</reference>
<dbReference type="PANTHER" id="PTHR45625">
    <property type="entry name" value="PEPTIDYL-PROLYL CIS-TRANS ISOMERASE-RELATED"/>
    <property type="match status" value="1"/>
</dbReference>
<feature type="region of interest" description="Disordered" evidence="5">
    <location>
        <begin position="28"/>
        <end position="60"/>
    </location>
</feature>